<dbReference type="EMBL" id="CZBF01000001">
    <property type="protein sequence ID" value="CUP30366.1"/>
    <property type="molecule type" value="Genomic_DNA"/>
</dbReference>
<accession>A0A174M5F3</accession>
<reference evidence="1 2" key="1">
    <citation type="submission" date="2015-09" db="EMBL/GenBank/DDBJ databases">
        <authorList>
            <consortium name="Pathogen Informatics"/>
        </authorList>
    </citation>
    <scope>NUCLEOTIDE SEQUENCE [LARGE SCALE GENOMIC DNA]</scope>
    <source>
        <strain evidence="1 2">2789STDY5834942</strain>
    </source>
</reference>
<organism evidence="1 2">
    <name type="scientific">Bacteroides uniformis</name>
    <dbReference type="NCBI Taxonomy" id="820"/>
    <lineage>
        <taxon>Bacteria</taxon>
        <taxon>Pseudomonadati</taxon>
        <taxon>Bacteroidota</taxon>
        <taxon>Bacteroidia</taxon>
        <taxon>Bacteroidales</taxon>
        <taxon>Bacteroidaceae</taxon>
        <taxon>Bacteroides</taxon>
    </lineage>
</organism>
<gene>
    <name evidence="1" type="ORF">ERS852554_00285</name>
</gene>
<name>A0A174M5F3_BACUN</name>
<protein>
    <submittedName>
        <fullName evidence="1">Uncharacterized protein</fullName>
    </submittedName>
</protein>
<evidence type="ECO:0000313" key="1">
    <source>
        <dbReference type="EMBL" id="CUP30366.1"/>
    </source>
</evidence>
<evidence type="ECO:0000313" key="2">
    <source>
        <dbReference type="Proteomes" id="UP000095788"/>
    </source>
</evidence>
<dbReference type="AlphaFoldDB" id="A0A174M5F3"/>
<proteinExistence type="predicted"/>
<dbReference type="RefSeq" id="WP_057281106.1">
    <property type="nucleotide sequence ID" value="NZ_CZBF01000001.1"/>
</dbReference>
<dbReference type="Proteomes" id="UP000095788">
    <property type="component" value="Unassembled WGS sequence"/>
</dbReference>
<sequence>MKPITIDPQLQSVLEHLNAARRDFSEAYTRITNEGAKNYPSMLRDFMADMESAISETSCLVTSKIELDLMREYNIRKEEK</sequence>